<comment type="catalytic activity">
    <reaction evidence="8">
        <text>Couples ATP hydrolysis with the unwinding of duplex DNA by translocating in the 3'-5' direction.</text>
        <dbReference type="EC" id="5.6.2.4"/>
    </reaction>
</comment>
<dbReference type="PANTHER" id="PTHR11070:SF2">
    <property type="entry name" value="ATP-DEPENDENT DNA HELICASE SRS2"/>
    <property type="match status" value="1"/>
</dbReference>
<feature type="binding site" evidence="11">
    <location>
        <begin position="32"/>
        <end position="39"/>
    </location>
    <ligand>
        <name>ATP</name>
        <dbReference type="ChEBI" id="CHEBI:30616"/>
    </ligand>
</feature>
<dbReference type="InterPro" id="IPR013986">
    <property type="entry name" value="DExx_box_DNA_helicase_dom_sf"/>
</dbReference>
<dbReference type="Proteomes" id="UP001254165">
    <property type="component" value="Unassembled WGS sequence"/>
</dbReference>
<keyword evidence="3 11" id="KW-0378">Hydrolase</keyword>
<dbReference type="Pfam" id="PF00580">
    <property type="entry name" value="UvrD-helicase"/>
    <property type="match status" value="1"/>
</dbReference>
<keyword evidence="2 11" id="KW-0547">Nucleotide-binding</keyword>
<evidence type="ECO:0000313" key="15">
    <source>
        <dbReference type="Proteomes" id="UP001254165"/>
    </source>
</evidence>
<dbReference type="EC" id="5.6.2.4" evidence="9"/>
<dbReference type="InterPro" id="IPR014017">
    <property type="entry name" value="DNA_helicase_UvrD-like_C"/>
</dbReference>
<sequence>MPDEATLEFLKHLNAEQYRAVTAGEGPILVLAGPGSGKTRVLTQRIAYLVKGMGVRPHHILAVTFTNKAAREMQHRLEGLLGEQAQHLWLGTFHAICARILRRESAHLPFDHNFVIMDADDQIALVRQALKALNLDEKLYRPAGIHATISMAKNNLIGPEEFTPRTYRDEIVKRVYQRYQEFLRANNAVDFDDLLIETVRLLRENPPILERYAGRFEHVLVDEFQDTNLVQYELLKLLASVHQNVFVVGDEDQSIYRWRGADYRNVLRFESEFPNVQKILLQQNYRSTQTVLDAAQGVINRNHQRTPKKLFSDRGRGDPIILYEAVDEFAEAAFVVDTIRQWIESGKAKGSDFAVMYRTNAQSRLLEEAFLRAGIPYHLVGAQRFYGRREVKDIIAFLRLAQNPEDEISLLRVINVPPRGIGEKTLVALQLLARETHLAPGRLLIELGEKGHDSPYWTRFPGRSAMVLADFGALLAKWHQARETLSLIDLFDRILADLAYEPYINDGSEEGQDRWENVQELRRLAFEYRERGLSAFLEDLALVSDQDTLPQDQNAPTLLTLHAAKGLEFPQVFIVGLDEGLLPHTRSRDDPEELAEERRLFYVGLTRAKDRLYLVRALRRSSFGYHETQEPSRFLEDIDERLIRRQGVRQTRATSTTWTAERTPGVRTPSSPAHAAILQPRYRPGQRVRHPAWGEGMVVDSRVQEDGEETVDVFFESVGFKRVIASIARLEAINPD</sequence>
<evidence type="ECO:0000313" key="14">
    <source>
        <dbReference type="EMBL" id="MDT8897974.1"/>
    </source>
</evidence>
<name>A0ABU3NMA0_9CHLR</name>
<dbReference type="EMBL" id="JAUHMF010000001">
    <property type="protein sequence ID" value="MDT8897974.1"/>
    <property type="molecule type" value="Genomic_DNA"/>
</dbReference>
<dbReference type="CDD" id="cd17932">
    <property type="entry name" value="DEXQc_UvrD"/>
    <property type="match status" value="1"/>
</dbReference>
<dbReference type="InterPro" id="IPR014016">
    <property type="entry name" value="UvrD-like_ATP-bd"/>
</dbReference>
<dbReference type="SUPFAM" id="SSF52540">
    <property type="entry name" value="P-loop containing nucleoside triphosphate hydrolases"/>
    <property type="match status" value="1"/>
</dbReference>
<comment type="similarity">
    <text evidence="1">Belongs to the helicase family. UvrD subfamily.</text>
</comment>
<feature type="domain" description="UvrD-like helicase C-terminal" evidence="13">
    <location>
        <begin position="289"/>
        <end position="566"/>
    </location>
</feature>
<comment type="catalytic activity">
    <reaction evidence="10">
        <text>ATP + H2O = ADP + phosphate + H(+)</text>
        <dbReference type="Rhea" id="RHEA:13065"/>
        <dbReference type="ChEBI" id="CHEBI:15377"/>
        <dbReference type="ChEBI" id="CHEBI:15378"/>
        <dbReference type="ChEBI" id="CHEBI:30616"/>
        <dbReference type="ChEBI" id="CHEBI:43474"/>
        <dbReference type="ChEBI" id="CHEBI:456216"/>
        <dbReference type="EC" id="5.6.2.4"/>
    </reaction>
</comment>
<dbReference type="PROSITE" id="PS51217">
    <property type="entry name" value="UVRD_HELICASE_CTER"/>
    <property type="match status" value="1"/>
</dbReference>
<gene>
    <name evidence="14" type="ORF">QYE77_06805</name>
</gene>
<evidence type="ECO:0000256" key="8">
    <source>
        <dbReference type="ARBA" id="ARBA00034617"/>
    </source>
</evidence>
<keyword evidence="6" id="KW-0238">DNA-binding</keyword>
<dbReference type="PANTHER" id="PTHR11070">
    <property type="entry name" value="UVRD / RECB / PCRA DNA HELICASE FAMILY MEMBER"/>
    <property type="match status" value="1"/>
</dbReference>
<accession>A0ABU3NMA0</accession>
<evidence type="ECO:0000259" key="13">
    <source>
        <dbReference type="PROSITE" id="PS51217"/>
    </source>
</evidence>
<dbReference type="Pfam" id="PF21196">
    <property type="entry name" value="PcrA_UvrD_tudor"/>
    <property type="match status" value="1"/>
</dbReference>
<evidence type="ECO:0000256" key="10">
    <source>
        <dbReference type="ARBA" id="ARBA00048988"/>
    </source>
</evidence>
<dbReference type="PROSITE" id="PS51198">
    <property type="entry name" value="UVRD_HELICASE_ATP_BIND"/>
    <property type="match status" value="1"/>
</dbReference>
<dbReference type="RefSeq" id="WP_315624624.1">
    <property type="nucleotide sequence ID" value="NZ_JAUHMF010000001.1"/>
</dbReference>
<evidence type="ECO:0000256" key="3">
    <source>
        <dbReference type="ARBA" id="ARBA00022801"/>
    </source>
</evidence>
<dbReference type="Gene3D" id="1.10.486.10">
    <property type="entry name" value="PCRA, domain 4"/>
    <property type="match status" value="1"/>
</dbReference>
<keyword evidence="4 11" id="KW-0347">Helicase</keyword>
<evidence type="ECO:0000256" key="6">
    <source>
        <dbReference type="ARBA" id="ARBA00023125"/>
    </source>
</evidence>
<evidence type="ECO:0000259" key="12">
    <source>
        <dbReference type="PROSITE" id="PS51198"/>
    </source>
</evidence>
<evidence type="ECO:0000256" key="5">
    <source>
        <dbReference type="ARBA" id="ARBA00022840"/>
    </source>
</evidence>
<dbReference type="Gene3D" id="1.10.10.160">
    <property type="match status" value="1"/>
</dbReference>
<dbReference type="Pfam" id="PF13361">
    <property type="entry name" value="UvrD_C"/>
    <property type="match status" value="1"/>
</dbReference>
<feature type="domain" description="UvrD-like helicase ATP-binding" evidence="12">
    <location>
        <begin position="11"/>
        <end position="288"/>
    </location>
</feature>
<keyword evidence="15" id="KW-1185">Reference proteome</keyword>
<dbReference type="CDD" id="cd18807">
    <property type="entry name" value="SF1_C_UvrD"/>
    <property type="match status" value="1"/>
</dbReference>
<comment type="caution">
    <text evidence="14">The sequence shown here is derived from an EMBL/GenBank/DDBJ whole genome shotgun (WGS) entry which is preliminary data.</text>
</comment>
<dbReference type="InterPro" id="IPR000212">
    <property type="entry name" value="DNA_helicase_UvrD/REP"/>
</dbReference>
<keyword evidence="7" id="KW-0413">Isomerase</keyword>
<evidence type="ECO:0000256" key="1">
    <source>
        <dbReference type="ARBA" id="ARBA00009922"/>
    </source>
</evidence>
<evidence type="ECO:0000256" key="9">
    <source>
        <dbReference type="ARBA" id="ARBA00034808"/>
    </source>
</evidence>
<dbReference type="InterPro" id="IPR027417">
    <property type="entry name" value="P-loop_NTPase"/>
</dbReference>
<dbReference type="Gene3D" id="3.40.50.300">
    <property type="entry name" value="P-loop containing nucleotide triphosphate hydrolases"/>
    <property type="match status" value="2"/>
</dbReference>
<protein>
    <recommendedName>
        <fullName evidence="9">DNA 3'-5' helicase</fullName>
        <ecNumber evidence="9">5.6.2.4</ecNumber>
    </recommendedName>
</protein>
<reference evidence="14 15" key="1">
    <citation type="submission" date="2023-07" db="EMBL/GenBank/DDBJ databases">
        <title>Novel species of Thermanaerothrix with wide hydrolytic capabilities.</title>
        <authorList>
            <person name="Zayulina K.S."/>
            <person name="Podosokorskaya O.A."/>
            <person name="Elcheninov A.G."/>
        </authorList>
    </citation>
    <scope>NUCLEOTIDE SEQUENCE [LARGE SCALE GENOMIC DNA]</scope>
    <source>
        <strain evidence="14 15">4228-RoL</strain>
    </source>
</reference>
<evidence type="ECO:0000256" key="2">
    <source>
        <dbReference type="ARBA" id="ARBA00022741"/>
    </source>
</evidence>
<organism evidence="14 15">
    <name type="scientific">Thermanaerothrix solaris</name>
    <dbReference type="NCBI Taxonomy" id="3058434"/>
    <lineage>
        <taxon>Bacteria</taxon>
        <taxon>Bacillati</taxon>
        <taxon>Chloroflexota</taxon>
        <taxon>Anaerolineae</taxon>
        <taxon>Anaerolineales</taxon>
        <taxon>Anaerolineaceae</taxon>
        <taxon>Thermanaerothrix</taxon>
    </lineage>
</organism>
<evidence type="ECO:0000256" key="7">
    <source>
        <dbReference type="ARBA" id="ARBA00023235"/>
    </source>
</evidence>
<evidence type="ECO:0000256" key="4">
    <source>
        <dbReference type="ARBA" id="ARBA00022806"/>
    </source>
</evidence>
<evidence type="ECO:0000256" key="11">
    <source>
        <dbReference type="PROSITE-ProRule" id="PRU00560"/>
    </source>
</evidence>
<keyword evidence="5 11" id="KW-0067">ATP-binding</keyword>
<proteinExistence type="inferred from homology"/>